<comment type="caution">
    <text evidence="3">The sequence shown here is derived from an EMBL/GenBank/DDBJ whole genome shotgun (WGS) entry which is preliminary data.</text>
</comment>
<dbReference type="AlphaFoldDB" id="A0A428QLC3"/>
<reference evidence="3 4" key="1">
    <citation type="submission" date="2017-06" db="EMBL/GenBank/DDBJ databases">
        <title>Comparative genomic analysis of Ambrosia Fusariam Clade fungi.</title>
        <authorList>
            <person name="Stajich J.E."/>
            <person name="Carrillo J."/>
            <person name="Kijimoto T."/>
            <person name="Eskalen A."/>
            <person name="O'Donnell K."/>
            <person name="Kasson M."/>
        </authorList>
    </citation>
    <scope>NUCLEOTIDE SEQUENCE [LARGE SCALE GENOMIC DNA]</scope>
    <source>
        <strain evidence="3 4">NRRL62584</strain>
    </source>
</reference>
<keyword evidence="2" id="KW-0812">Transmembrane</keyword>
<protein>
    <submittedName>
        <fullName evidence="3">Uncharacterized protein</fullName>
    </submittedName>
</protein>
<dbReference type="Proteomes" id="UP000288168">
    <property type="component" value="Unassembled WGS sequence"/>
</dbReference>
<keyword evidence="2" id="KW-1133">Transmembrane helix</keyword>
<dbReference type="EMBL" id="NKCI01000026">
    <property type="protein sequence ID" value="RSL66075.1"/>
    <property type="molecule type" value="Genomic_DNA"/>
</dbReference>
<sequence>MSVKVPTDSSPTPRKVVGTAQSAQASANPQKGENDVPPLIRLQVWHYSKTGRNFGFTRLLANALSKVELAGWVIQPTNSTSFTKNRRDEFVPAEVDFKYQPLFREISSSDPEELIRVFFHDTLPPIIRDFFTELNKEAHYLTMFPFGESIDRNLIGNHQISHADEHTRKLAYSRIGELPLRAVQGRDMSDEWLAVGTWLSRMAVTTGHARVFSKSPRQTSYDRSCAAFKCYQELETALELDSKKLLEPGVVGNQDLYLGIAQMAIAFQIVPFYRKERGLYLGQFFNTTLRTICLASPVVSLLTCVFFWVKHKEYQGLNWDWAMDKWGHYEKGYSYTIYWKNSLVVLLLSVLVALINIAEYYTLKFFNKKTDKKIDDLRVKQGALVAKFCVRVLKMPPEIMTTTERNSVLYALGLNFHDEAPKIQQRSLEAFLAKLG</sequence>
<accession>A0A428QLC3</accession>
<feature type="transmembrane region" description="Helical" evidence="2">
    <location>
        <begin position="285"/>
        <end position="309"/>
    </location>
</feature>
<keyword evidence="2" id="KW-0472">Membrane</keyword>
<evidence type="ECO:0000313" key="4">
    <source>
        <dbReference type="Proteomes" id="UP000288168"/>
    </source>
</evidence>
<feature type="compositionally biased region" description="Polar residues" evidence="1">
    <location>
        <begin position="19"/>
        <end position="31"/>
    </location>
</feature>
<proteinExistence type="predicted"/>
<dbReference type="OrthoDB" id="5066611at2759"/>
<evidence type="ECO:0000256" key="2">
    <source>
        <dbReference type="SAM" id="Phobius"/>
    </source>
</evidence>
<feature type="region of interest" description="Disordered" evidence="1">
    <location>
        <begin position="1"/>
        <end position="34"/>
    </location>
</feature>
<evidence type="ECO:0000256" key="1">
    <source>
        <dbReference type="SAM" id="MobiDB-lite"/>
    </source>
</evidence>
<keyword evidence="4" id="KW-1185">Reference proteome</keyword>
<evidence type="ECO:0000313" key="3">
    <source>
        <dbReference type="EMBL" id="RSL66075.1"/>
    </source>
</evidence>
<organism evidence="3 4">
    <name type="scientific">Fusarium duplospermum</name>
    <dbReference type="NCBI Taxonomy" id="1325734"/>
    <lineage>
        <taxon>Eukaryota</taxon>
        <taxon>Fungi</taxon>
        <taxon>Dikarya</taxon>
        <taxon>Ascomycota</taxon>
        <taxon>Pezizomycotina</taxon>
        <taxon>Sordariomycetes</taxon>
        <taxon>Hypocreomycetidae</taxon>
        <taxon>Hypocreales</taxon>
        <taxon>Nectriaceae</taxon>
        <taxon>Fusarium</taxon>
        <taxon>Fusarium solani species complex</taxon>
    </lineage>
</organism>
<gene>
    <name evidence="3" type="ORF">CEP54_003885</name>
</gene>
<feature type="transmembrane region" description="Helical" evidence="2">
    <location>
        <begin position="343"/>
        <end position="363"/>
    </location>
</feature>
<name>A0A428QLC3_9HYPO</name>